<protein>
    <submittedName>
        <fullName evidence="1">Uncharacterized protein</fullName>
    </submittedName>
</protein>
<gene>
    <name evidence="1" type="ORF">F2Q68_00019192</name>
</gene>
<evidence type="ECO:0000313" key="1">
    <source>
        <dbReference type="EMBL" id="KAF2535192.1"/>
    </source>
</evidence>
<accession>A0A8S9FWV9</accession>
<name>A0A8S9FWV9_BRACR</name>
<dbReference type="EMBL" id="QGKW02002228">
    <property type="protein sequence ID" value="KAF2535192.1"/>
    <property type="molecule type" value="Genomic_DNA"/>
</dbReference>
<organism evidence="1 2">
    <name type="scientific">Brassica cretica</name>
    <name type="common">Mustard</name>
    <dbReference type="NCBI Taxonomy" id="69181"/>
    <lineage>
        <taxon>Eukaryota</taxon>
        <taxon>Viridiplantae</taxon>
        <taxon>Streptophyta</taxon>
        <taxon>Embryophyta</taxon>
        <taxon>Tracheophyta</taxon>
        <taxon>Spermatophyta</taxon>
        <taxon>Magnoliopsida</taxon>
        <taxon>eudicotyledons</taxon>
        <taxon>Gunneridae</taxon>
        <taxon>Pentapetalae</taxon>
        <taxon>rosids</taxon>
        <taxon>malvids</taxon>
        <taxon>Brassicales</taxon>
        <taxon>Brassicaceae</taxon>
        <taxon>Brassiceae</taxon>
        <taxon>Brassica</taxon>
    </lineage>
</organism>
<comment type="caution">
    <text evidence="1">The sequence shown here is derived from an EMBL/GenBank/DDBJ whole genome shotgun (WGS) entry which is preliminary data.</text>
</comment>
<dbReference type="AlphaFoldDB" id="A0A8S9FWV9"/>
<sequence>MNSASENDNTRTGNPKIISEVYNSEERMEYTPRSWSKVLNSCCDLGKLGYPYRAGNAVQRTPIENREQIVDATAANTNHANLLLEN</sequence>
<evidence type="ECO:0000313" key="2">
    <source>
        <dbReference type="Proteomes" id="UP000712281"/>
    </source>
</evidence>
<proteinExistence type="predicted"/>
<dbReference type="Proteomes" id="UP000712281">
    <property type="component" value="Unassembled WGS sequence"/>
</dbReference>
<reference evidence="1" key="1">
    <citation type="submission" date="2019-12" db="EMBL/GenBank/DDBJ databases">
        <title>Genome sequencing and annotation of Brassica cretica.</title>
        <authorList>
            <person name="Studholme D.J."/>
            <person name="Sarris P.F."/>
        </authorList>
    </citation>
    <scope>NUCLEOTIDE SEQUENCE</scope>
    <source>
        <strain evidence="1">PFS-001/15</strain>
        <tissue evidence="1">Leaf</tissue>
    </source>
</reference>